<evidence type="ECO:0000313" key="3">
    <source>
        <dbReference type="Proteomes" id="UP000269774"/>
    </source>
</evidence>
<sequence length="162" mass="18217">MNIRPIAEDDFDQVWPIIREVVQAQETYAFDPDMDREAAWRIWVELPQATYVAEQDGRILGSYYIKPNAAGPGDHVCNCGYMVAPAARGQGVAGRLCSHSLQIARELSFEAMQFNSVVASNTVAIALWQKHGFQIVGTLPRAYRHRSLGRVDCHVMHRSLMD</sequence>
<feature type="domain" description="N-acetyltransferase" evidence="1">
    <location>
        <begin position="1"/>
        <end position="162"/>
    </location>
</feature>
<protein>
    <submittedName>
        <fullName evidence="2">GNAT family N-acetyltransferase</fullName>
    </submittedName>
</protein>
<dbReference type="PROSITE" id="PS51186">
    <property type="entry name" value="GNAT"/>
    <property type="match status" value="1"/>
</dbReference>
<evidence type="ECO:0000259" key="1">
    <source>
        <dbReference type="PROSITE" id="PS51186"/>
    </source>
</evidence>
<name>A0A3M2HPP2_9GAMM</name>
<dbReference type="InterPro" id="IPR016181">
    <property type="entry name" value="Acyl_CoA_acyltransferase"/>
</dbReference>
<comment type="caution">
    <text evidence="2">The sequence shown here is derived from an EMBL/GenBank/DDBJ whole genome shotgun (WGS) entry which is preliminary data.</text>
</comment>
<dbReference type="PANTHER" id="PTHR43138:SF1">
    <property type="entry name" value="N-ACETYLTRANSFERASE ACA1"/>
    <property type="match status" value="1"/>
</dbReference>
<reference evidence="2 3" key="1">
    <citation type="submission" date="2018-10" db="EMBL/GenBank/DDBJ databases">
        <title>Pseudomonas zhaodongensis NEAU-ST5-21(T) genome.</title>
        <authorList>
            <person name="Peng J."/>
            <person name="Liu Z.-P."/>
        </authorList>
    </citation>
    <scope>NUCLEOTIDE SEQUENCE [LARGE SCALE GENOMIC DNA]</scope>
    <source>
        <strain evidence="2 3">NEAU-ST5-21</strain>
    </source>
</reference>
<dbReference type="Pfam" id="PF00583">
    <property type="entry name" value="Acetyltransf_1"/>
    <property type="match status" value="1"/>
</dbReference>
<dbReference type="GO" id="GO:0016747">
    <property type="term" value="F:acyltransferase activity, transferring groups other than amino-acyl groups"/>
    <property type="evidence" value="ECO:0007669"/>
    <property type="project" value="InterPro"/>
</dbReference>
<dbReference type="Gene3D" id="3.40.630.30">
    <property type="match status" value="1"/>
</dbReference>
<dbReference type="InterPro" id="IPR052742">
    <property type="entry name" value="Mito_N-acetyltransferase"/>
</dbReference>
<dbReference type="Proteomes" id="UP000269774">
    <property type="component" value="Unassembled WGS sequence"/>
</dbReference>
<accession>A0A3M2HPP2</accession>
<dbReference type="PANTHER" id="PTHR43138">
    <property type="entry name" value="ACETYLTRANSFERASE, GNAT FAMILY"/>
    <property type="match status" value="1"/>
</dbReference>
<dbReference type="RefSeq" id="WP_122167918.1">
    <property type="nucleotide sequence ID" value="NZ_JAMOIB010000016.1"/>
</dbReference>
<dbReference type="OrthoDB" id="9788300at2"/>
<gene>
    <name evidence="2" type="ORF">EA797_18545</name>
</gene>
<dbReference type="InterPro" id="IPR000182">
    <property type="entry name" value="GNAT_dom"/>
</dbReference>
<evidence type="ECO:0000313" key="2">
    <source>
        <dbReference type="EMBL" id="RMH88217.1"/>
    </source>
</evidence>
<dbReference type="AlphaFoldDB" id="A0A3M2HPP2"/>
<dbReference type="EMBL" id="RFFM01000006">
    <property type="protein sequence ID" value="RMH88217.1"/>
    <property type="molecule type" value="Genomic_DNA"/>
</dbReference>
<dbReference type="CDD" id="cd04301">
    <property type="entry name" value="NAT_SF"/>
    <property type="match status" value="1"/>
</dbReference>
<organism evidence="2 3">
    <name type="scientific">Stutzerimonas zhaodongensis</name>
    <dbReference type="NCBI Taxonomy" id="1176257"/>
    <lineage>
        <taxon>Bacteria</taxon>
        <taxon>Pseudomonadati</taxon>
        <taxon>Pseudomonadota</taxon>
        <taxon>Gammaproteobacteria</taxon>
        <taxon>Pseudomonadales</taxon>
        <taxon>Pseudomonadaceae</taxon>
        <taxon>Stutzerimonas</taxon>
    </lineage>
</organism>
<keyword evidence="2" id="KW-0808">Transferase</keyword>
<dbReference type="SUPFAM" id="SSF55729">
    <property type="entry name" value="Acyl-CoA N-acyltransferases (Nat)"/>
    <property type="match status" value="1"/>
</dbReference>
<proteinExistence type="predicted"/>
<keyword evidence="3" id="KW-1185">Reference proteome</keyword>